<reference evidence="10 11" key="1">
    <citation type="submission" date="2008-07" db="EMBL/GenBank/DDBJ databases">
        <authorList>
            <person name="El-Sayed N."/>
            <person name="Caler E."/>
            <person name="Inman J."/>
            <person name="Amedeo P."/>
            <person name="Hass B."/>
            <person name="Wortman J."/>
        </authorList>
    </citation>
    <scope>NUCLEOTIDE SEQUENCE [LARGE SCALE GENOMIC DNA]</scope>
    <source>
        <strain evidence="11">ATCC 50983 / TXsc</strain>
    </source>
</reference>
<feature type="repeat" description="Solcar" evidence="8">
    <location>
        <begin position="95"/>
        <end position="178"/>
    </location>
</feature>
<feature type="repeat" description="Solcar" evidence="8">
    <location>
        <begin position="12"/>
        <end position="85"/>
    </location>
</feature>
<evidence type="ECO:0000313" key="10">
    <source>
        <dbReference type="EMBL" id="EER08319.1"/>
    </source>
</evidence>
<dbReference type="Proteomes" id="UP000007800">
    <property type="component" value="Unassembled WGS sequence"/>
</dbReference>
<dbReference type="PANTHER" id="PTHR45667">
    <property type="entry name" value="S-ADENOSYLMETHIONINE MITOCHONDRIAL CARRIER PROTEIN"/>
    <property type="match status" value="1"/>
</dbReference>
<dbReference type="GO" id="GO:0016020">
    <property type="term" value="C:membrane"/>
    <property type="evidence" value="ECO:0007669"/>
    <property type="project" value="UniProtKB-SubCell"/>
</dbReference>
<evidence type="ECO:0000313" key="11">
    <source>
        <dbReference type="Proteomes" id="UP000007800"/>
    </source>
</evidence>
<evidence type="ECO:0008006" key="12">
    <source>
        <dbReference type="Google" id="ProtNLM"/>
    </source>
</evidence>
<organism evidence="11">
    <name type="scientific">Perkinsus marinus (strain ATCC 50983 / TXsc)</name>
    <dbReference type="NCBI Taxonomy" id="423536"/>
    <lineage>
        <taxon>Eukaryota</taxon>
        <taxon>Sar</taxon>
        <taxon>Alveolata</taxon>
        <taxon>Perkinsozoa</taxon>
        <taxon>Perkinsea</taxon>
        <taxon>Perkinsida</taxon>
        <taxon>Perkinsidae</taxon>
        <taxon>Perkinsus</taxon>
    </lineage>
</organism>
<dbReference type="Gene3D" id="1.50.40.10">
    <property type="entry name" value="Mitochondrial carrier domain"/>
    <property type="match status" value="1"/>
</dbReference>
<comment type="subcellular location">
    <subcellularLocation>
        <location evidence="1">Membrane</location>
        <topology evidence="1">Multi-pass membrane protein</topology>
    </subcellularLocation>
</comment>
<dbReference type="Pfam" id="PF00153">
    <property type="entry name" value="Mito_carr"/>
    <property type="match status" value="2"/>
</dbReference>
<dbReference type="InParanoid" id="C5L4M3"/>
<feature type="repeat" description="Solcar" evidence="8">
    <location>
        <begin position="189"/>
        <end position="275"/>
    </location>
</feature>
<proteinExistence type="inferred from homology"/>
<evidence type="ECO:0000256" key="8">
    <source>
        <dbReference type="PROSITE-ProRule" id="PRU00282"/>
    </source>
</evidence>
<dbReference type="SUPFAM" id="SSF103506">
    <property type="entry name" value="Mitochondrial carrier"/>
    <property type="match status" value="1"/>
</dbReference>
<evidence type="ECO:0000256" key="4">
    <source>
        <dbReference type="ARBA" id="ARBA00022692"/>
    </source>
</evidence>
<dbReference type="OrthoDB" id="276989at2759"/>
<gene>
    <name evidence="10" type="ORF">Pmar_PMAR000505</name>
</gene>
<comment type="similarity">
    <text evidence="2 9">Belongs to the mitochondrial carrier (TC 2.A.29) family.</text>
</comment>
<evidence type="ECO:0000256" key="6">
    <source>
        <dbReference type="ARBA" id="ARBA00022989"/>
    </source>
</evidence>
<dbReference type="InterPro" id="IPR018108">
    <property type="entry name" value="MCP_transmembrane"/>
</dbReference>
<dbReference type="AlphaFoldDB" id="C5L4M3"/>
<keyword evidence="11" id="KW-1185">Reference proteome</keyword>
<accession>C5L4M3</accession>
<evidence type="ECO:0000256" key="1">
    <source>
        <dbReference type="ARBA" id="ARBA00004141"/>
    </source>
</evidence>
<dbReference type="PROSITE" id="PS50920">
    <property type="entry name" value="SOLCAR"/>
    <property type="match status" value="3"/>
</dbReference>
<dbReference type="InterPro" id="IPR023395">
    <property type="entry name" value="MCP_dom_sf"/>
</dbReference>
<dbReference type="GeneID" id="9064540"/>
<dbReference type="OMA" id="PMETMKM"/>
<dbReference type="RefSeq" id="XP_002776503.1">
    <property type="nucleotide sequence ID" value="XM_002776457.1"/>
</dbReference>
<evidence type="ECO:0000256" key="2">
    <source>
        <dbReference type="ARBA" id="ARBA00006375"/>
    </source>
</evidence>
<keyword evidence="4 8" id="KW-0812">Transmembrane</keyword>
<dbReference type="EMBL" id="GG679098">
    <property type="protein sequence ID" value="EER08319.1"/>
    <property type="molecule type" value="Genomic_DNA"/>
</dbReference>
<evidence type="ECO:0000256" key="9">
    <source>
        <dbReference type="RuleBase" id="RU000488"/>
    </source>
</evidence>
<evidence type="ECO:0000256" key="3">
    <source>
        <dbReference type="ARBA" id="ARBA00022448"/>
    </source>
</evidence>
<keyword evidence="5" id="KW-0677">Repeat</keyword>
<name>C5L4M3_PERM5</name>
<evidence type="ECO:0000256" key="5">
    <source>
        <dbReference type="ARBA" id="ARBA00022737"/>
    </source>
</evidence>
<feature type="non-terminal residue" evidence="10">
    <location>
        <position position="1"/>
    </location>
</feature>
<evidence type="ECO:0000256" key="7">
    <source>
        <dbReference type="ARBA" id="ARBA00023136"/>
    </source>
</evidence>
<keyword evidence="7 8" id="KW-0472">Membrane</keyword>
<protein>
    <recommendedName>
        <fullName evidence="12">Mitochondrial carrier protein</fullName>
    </recommendedName>
</protein>
<keyword evidence="6" id="KW-1133">Transmembrane helix</keyword>
<sequence length="280" mass="30440">SILALSHAFMDILSPTTPIAAAGASMFTKCLLYPADTLKCRVQAGVIRRGPVTLTTLYRGLLPKLVLYVPYQSLYMTSYQFYRRSFSGSMLANQHPLLITGISGALAEMTGACIRLPMEVLKQRMQTGRYENLRVALRSTIKSPLGFINGRVFVAQTILHDIPFGIIQWTAFETITHRVETKRSNDGSTGPWVHLAAGTLSGSIAAVLTNPMDVVKTRVVTTPMSEGTPAISSVIRSIHAEGGARGFLRGSLLRLLHVAPSNGVYLALFSFLNSTLANIE</sequence>
<keyword evidence="3 9" id="KW-0813">Transport</keyword>